<evidence type="ECO:0000313" key="2">
    <source>
        <dbReference type="Proteomes" id="UP000322658"/>
    </source>
</evidence>
<organism evidence="1 2">
    <name type="scientific">Alistipes shahii</name>
    <dbReference type="NCBI Taxonomy" id="328814"/>
    <lineage>
        <taxon>Bacteria</taxon>
        <taxon>Pseudomonadati</taxon>
        <taxon>Bacteroidota</taxon>
        <taxon>Bacteroidia</taxon>
        <taxon>Bacteroidales</taxon>
        <taxon>Rikenellaceae</taxon>
        <taxon>Alistipes</taxon>
    </lineage>
</organism>
<protein>
    <recommendedName>
        <fullName evidence="3">Transcriptional regulator</fullName>
    </recommendedName>
</protein>
<proteinExistence type="predicted"/>
<dbReference type="InterPro" id="IPR010982">
    <property type="entry name" value="Lambda_DNA-bd_dom_sf"/>
</dbReference>
<evidence type="ECO:0008006" key="3">
    <source>
        <dbReference type="Google" id="ProtNLM"/>
    </source>
</evidence>
<evidence type="ECO:0000313" key="1">
    <source>
        <dbReference type="EMBL" id="KAA2377184.1"/>
    </source>
</evidence>
<dbReference type="Proteomes" id="UP000322658">
    <property type="component" value="Unassembled WGS sequence"/>
</dbReference>
<comment type="caution">
    <text evidence="1">The sequence shown here is derived from an EMBL/GenBank/DDBJ whole genome shotgun (WGS) entry which is preliminary data.</text>
</comment>
<dbReference type="AlphaFoldDB" id="A0A5B3GU54"/>
<dbReference type="Gene3D" id="1.10.260.40">
    <property type="entry name" value="lambda repressor-like DNA-binding domains"/>
    <property type="match status" value="1"/>
</dbReference>
<accession>A0A5B3GU54</accession>
<dbReference type="GO" id="GO:0003677">
    <property type="term" value="F:DNA binding"/>
    <property type="evidence" value="ECO:0007669"/>
    <property type="project" value="InterPro"/>
</dbReference>
<sequence>MQTVADRFFEAFDALLAMGETKIQTFCREGGIDKRNFYKKRDNTDSRREIPTAWLTFIVEHYGVSPRWLLTGRGQMFTK</sequence>
<gene>
    <name evidence="1" type="ORF">F2Y07_03335</name>
</gene>
<reference evidence="1 2" key="1">
    <citation type="journal article" date="2019" name="Nat. Med.">
        <title>A library of human gut bacterial isolates paired with longitudinal multiomics data enables mechanistic microbiome research.</title>
        <authorList>
            <person name="Poyet M."/>
            <person name="Groussin M."/>
            <person name="Gibbons S.M."/>
            <person name="Avila-Pacheco J."/>
            <person name="Jiang X."/>
            <person name="Kearney S.M."/>
            <person name="Perrotta A.R."/>
            <person name="Berdy B."/>
            <person name="Zhao S."/>
            <person name="Lieberman T.D."/>
            <person name="Swanson P.K."/>
            <person name="Smith M."/>
            <person name="Roesemann S."/>
            <person name="Alexander J.E."/>
            <person name="Rich S.A."/>
            <person name="Livny J."/>
            <person name="Vlamakis H."/>
            <person name="Clish C."/>
            <person name="Bullock K."/>
            <person name="Deik A."/>
            <person name="Scott J."/>
            <person name="Pierce K.A."/>
            <person name="Xavier R.J."/>
            <person name="Alm E.J."/>
        </authorList>
    </citation>
    <scope>NUCLEOTIDE SEQUENCE [LARGE SCALE GENOMIC DNA]</scope>
    <source>
        <strain evidence="1 2">BIOML-A1</strain>
    </source>
</reference>
<dbReference type="EMBL" id="VVXJ01000005">
    <property type="protein sequence ID" value="KAA2377184.1"/>
    <property type="molecule type" value="Genomic_DNA"/>
</dbReference>
<name>A0A5B3GU54_9BACT</name>
<dbReference type="RefSeq" id="WP_118406893.1">
    <property type="nucleotide sequence ID" value="NZ_CAUABS010000002.1"/>
</dbReference>